<keyword evidence="2" id="KW-0479">Metal-binding</keyword>
<dbReference type="InterPro" id="IPR052035">
    <property type="entry name" value="ZnF_BED_domain_contain"/>
</dbReference>
<keyword evidence="6" id="KW-0238">DNA-binding</keyword>
<comment type="caution">
    <text evidence="11">The sequence shown here is derived from an EMBL/GenBank/DDBJ whole genome shotgun (WGS) entry which is preliminary data.</text>
</comment>
<evidence type="ECO:0000256" key="5">
    <source>
        <dbReference type="ARBA" id="ARBA00023015"/>
    </source>
</evidence>
<dbReference type="AlphaFoldDB" id="A0A8J2P374"/>
<reference evidence="11" key="1">
    <citation type="submission" date="2021-06" db="EMBL/GenBank/DDBJ databases">
        <authorList>
            <person name="Hodson N. C."/>
            <person name="Mongue J. A."/>
            <person name="Jaron S. K."/>
        </authorList>
    </citation>
    <scope>NUCLEOTIDE SEQUENCE</scope>
</reference>
<evidence type="ECO:0000256" key="8">
    <source>
        <dbReference type="ARBA" id="ARBA00023242"/>
    </source>
</evidence>
<dbReference type="GO" id="GO:0008270">
    <property type="term" value="F:zinc ion binding"/>
    <property type="evidence" value="ECO:0007669"/>
    <property type="project" value="UniProtKB-KW"/>
</dbReference>
<dbReference type="GO" id="GO:0003677">
    <property type="term" value="F:DNA binding"/>
    <property type="evidence" value="ECO:0007669"/>
    <property type="project" value="UniProtKB-KW"/>
</dbReference>
<accession>A0A8J2P374</accession>
<organism evidence="11 12">
    <name type="scientific">Allacma fusca</name>
    <dbReference type="NCBI Taxonomy" id="39272"/>
    <lineage>
        <taxon>Eukaryota</taxon>
        <taxon>Metazoa</taxon>
        <taxon>Ecdysozoa</taxon>
        <taxon>Arthropoda</taxon>
        <taxon>Hexapoda</taxon>
        <taxon>Collembola</taxon>
        <taxon>Symphypleona</taxon>
        <taxon>Sminthuridae</taxon>
        <taxon>Allacma</taxon>
    </lineage>
</organism>
<dbReference type="InterPro" id="IPR008906">
    <property type="entry name" value="HATC_C_dom"/>
</dbReference>
<dbReference type="InterPro" id="IPR003656">
    <property type="entry name" value="Znf_BED"/>
</dbReference>
<evidence type="ECO:0000256" key="3">
    <source>
        <dbReference type="ARBA" id="ARBA00022771"/>
    </source>
</evidence>
<sequence>MVAQNIMVAITRNIVLDIPKQSETFEVFFVTESAVPGAENGAEQAASTQLKPESTKRKMKESAVWHHFKKFTVLNLSECNYCQKRFKTTNATNVKRHLRICKPDVGKDVEEKDKPTPDLARTFKPLSAASFSKYYPRNNPKQLSFRKKLAFLAGGTSVAKLLLQSPEFKDCIYLADPKLRVPNYRTVNSDIKKLVAISKGQIVKLIKPIRRMTISSDIWTKKGQVSSYLGIIATFYCDKLKRKVQVVLSVRKIESVSHTAKDIIREMKDVLAKYDIQPQQVWRCMTDGASNMIASHRLRSSFFNQKHQATSVTEAGITNEDLHEYGSDEFASDSEDISQEVSVISESHGLSDCELQNLDSHSDFNGSYRRLTCFIHTLLRCLSVCETSVSAKKIQPVIKKARSVVDKFKKSHVLTESLIKAAGVALVSFCETRWNYIFNVFTRLLRVKQELIDIITPLKKDKYIITDVEWEQIEKITGFLKPFSEFTNTNSKEKDVVSSEVIVTIIHLYSHLDSYESDVFLDDFSQSIKLKLTEKFSHWFHEKPQQPLEGTYLSATLLDPRYRCILPEDKQNLAKNFIIKEYNRVLNESQSDLTTLPAQQSTQRRLQKSSRFPLLSDIKSSVLFSRSTIPQTTLDQFKIELTKYMESVEYDEIEESYNVLNFWEGMKYQFPLLSPLALDYLSIPSSTANVECIFSTAGSLSSRSRYSLEGENLEDEVLLIKNKKLLEEILKIDDLACNASSKAHGSYCSPCSDLKYN</sequence>
<keyword evidence="5" id="KW-0805">Transcription regulation</keyword>
<dbReference type="GO" id="GO:0046983">
    <property type="term" value="F:protein dimerization activity"/>
    <property type="evidence" value="ECO:0007669"/>
    <property type="project" value="InterPro"/>
</dbReference>
<keyword evidence="12" id="KW-1185">Reference proteome</keyword>
<name>A0A8J2P374_9HEXA</name>
<keyword evidence="4" id="KW-0862">Zinc</keyword>
<evidence type="ECO:0000256" key="4">
    <source>
        <dbReference type="ARBA" id="ARBA00022833"/>
    </source>
</evidence>
<gene>
    <name evidence="11" type="ORF">AFUS01_LOCUS11486</name>
</gene>
<keyword evidence="8" id="KW-0539">Nucleus</keyword>
<dbReference type="PROSITE" id="PS50808">
    <property type="entry name" value="ZF_BED"/>
    <property type="match status" value="1"/>
</dbReference>
<feature type="domain" description="BED-type" evidence="10">
    <location>
        <begin position="59"/>
        <end position="108"/>
    </location>
</feature>
<evidence type="ECO:0000259" key="10">
    <source>
        <dbReference type="PROSITE" id="PS50808"/>
    </source>
</evidence>
<keyword evidence="7" id="KW-0804">Transcription</keyword>
<dbReference type="PANTHER" id="PTHR46481">
    <property type="entry name" value="ZINC FINGER BED DOMAIN-CONTAINING PROTEIN 4"/>
    <property type="match status" value="1"/>
</dbReference>
<dbReference type="PANTHER" id="PTHR46481:SF10">
    <property type="entry name" value="ZINC FINGER BED DOMAIN-CONTAINING PROTEIN 39"/>
    <property type="match status" value="1"/>
</dbReference>
<evidence type="ECO:0000313" key="12">
    <source>
        <dbReference type="Proteomes" id="UP000708208"/>
    </source>
</evidence>
<dbReference type="GO" id="GO:0005634">
    <property type="term" value="C:nucleus"/>
    <property type="evidence" value="ECO:0007669"/>
    <property type="project" value="UniProtKB-SubCell"/>
</dbReference>
<dbReference type="OrthoDB" id="3062869at2759"/>
<evidence type="ECO:0000313" key="11">
    <source>
        <dbReference type="EMBL" id="CAG7722345.1"/>
    </source>
</evidence>
<protein>
    <recommendedName>
        <fullName evidence="10">BED-type domain-containing protein</fullName>
    </recommendedName>
</protein>
<keyword evidence="3 9" id="KW-0863">Zinc-finger</keyword>
<proteinExistence type="predicted"/>
<evidence type="ECO:0000256" key="1">
    <source>
        <dbReference type="ARBA" id="ARBA00004123"/>
    </source>
</evidence>
<dbReference type="SMART" id="SM00614">
    <property type="entry name" value="ZnF_BED"/>
    <property type="match status" value="1"/>
</dbReference>
<evidence type="ECO:0000256" key="2">
    <source>
        <dbReference type="ARBA" id="ARBA00022723"/>
    </source>
</evidence>
<evidence type="ECO:0000256" key="7">
    <source>
        <dbReference type="ARBA" id="ARBA00023163"/>
    </source>
</evidence>
<evidence type="ECO:0000256" key="9">
    <source>
        <dbReference type="PROSITE-ProRule" id="PRU00027"/>
    </source>
</evidence>
<evidence type="ECO:0000256" key="6">
    <source>
        <dbReference type="ARBA" id="ARBA00023125"/>
    </source>
</evidence>
<dbReference type="Proteomes" id="UP000708208">
    <property type="component" value="Unassembled WGS sequence"/>
</dbReference>
<comment type="subcellular location">
    <subcellularLocation>
        <location evidence="1">Nucleus</location>
    </subcellularLocation>
</comment>
<dbReference type="Pfam" id="PF05699">
    <property type="entry name" value="Dimer_Tnp_hAT"/>
    <property type="match status" value="1"/>
</dbReference>
<dbReference type="EMBL" id="CAJVCH010088423">
    <property type="protein sequence ID" value="CAG7722345.1"/>
    <property type="molecule type" value="Genomic_DNA"/>
</dbReference>